<protein>
    <submittedName>
        <fullName evidence="6">TetR family transcriptional regulator</fullName>
    </submittedName>
</protein>
<name>A0A066TX81_9PSEU</name>
<evidence type="ECO:0000256" key="2">
    <source>
        <dbReference type="ARBA" id="ARBA00023125"/>
    </source>
</evidence>
<dbReference type="Pfam" id="PF00440">
    <property type="entry name" value="TetR_N"/>
    <property type="match status" value="1"/>
</dbReference>
<dbReference type="PROSITE" id="PS01081">
    <property type="entry name" value="HTH_TETR_1"/>
    <property type="match status" value="1"/>
</dbReference>
<evidence type="ECO:0000256" key="1">
    <source>
        <dbReference type="ARBA" id="ARBA00023015"/>
    </source>
</evidence>
<keyword evidence="2 4" id="KW-0238">DNA-binding</keyword>
<dbReference type="PRINTS" id="PR00455">
    <property type="entry name" value="HTHTETR"/>
</dbReference>
<dbReference type="GO" id="GO:0000976">
    <property type="term" value="F:transcription cis-regulatory region binding"/>
    <property type="evidence" value="ECO:0007669"/>
    <property type="project" value="TreeGrafter"/>
</dbReference>
<keyword evidence="3" id="KW-0804">Transcription</keyword>
<evidence type="ECO:0000259" key="5">
    <source>
        <dbReference type="PROSITE" id="PS50977"/>
    </source>
</evidence>
<dbReference type="PANTHER" id="PTHR30055:SF234">
    <property type="entry name" value="HTH-TYPE TRANSCRIPTIONAL REGULATOR BETI"/>
    <property type="match status" value="1"/>
</dbReference>
<dbReference type="PANTHER" id="PTHR30055">
    <property type="entry name" value="HTH-TYPE TRANSCRIPTIONAL REGULATOR RUTR"/>
    <property type="match status" value="1"/>
</dbReference>
<evidence type="ECO:0000256" key="3">
    <source>
        <dbReference type="ARBA" id="ARBA00023163"/>
    </source>
</evidence>
<dbReference type="AlphaFoldDB" id="A0A066TX81"/>
<sequence length="218" mass="23460">MTAGPAEDTRTRLLQTALRLFTEHGVEGTSLQMIADALGITKAAVYYHFKTKAEITEAVAEPGVRDLDELVRRAAAQKRRGAQVDLLLEGFVDLVIRHRALVALFSSDPGIARAIEKSAHGGMEGFGRVLLGILSGPDPDTTARVNALVTLTGIAMAGGSPDLAGLGDEELRAELLDVGRRLLGRPRRRALNAVSPLQSRELPLRSREMPLQSRELPG</sequence>
<dbReference type="InterPro" id="IPR001647">
    <property type="entry name" value="HTH_TetR"/>
</dbReference>
<dbReference type="eggNOG" id="COG1309">
    <property type="taxonomic scope" value="Bacteria"/>
</dbReference>
<feature type="DNA-binding region" description="H-T-H motif" evidence="4">
    <location>
        <begin position="30"/>
        <end position="49"/>
    </location>
</feature>
<evidence type="ECO:0000256" key="4">
    <source>
        <dbReference type="PROSITE-ProRule" id="PRU00335"/>
    </source>
</evidence>
<evidence type="ECO:0000313" key="7">
    <source>
        <dbReference type="Proteomes" id="UP000027345"/>
    </source>
</evidence>
<dbReference type="GO" id="GO:0003700">
    <property type="term" value="F:DNA-binding transcription factor activity"/>
    <property type="evidence" value="ECO:0007669"/>
    <property type="project" value="TreeGrafter"/>
</dbReference>
<feature type="domain" description="HTH tetR-type" evidence="5">
    <location>
        <begin position="7"/>
        <end position="67"/>
    </location>
</feature>
<evidence type="ECO:0000313" key="6">
    <source>
        <dbReference type="EMBL" id="KDN19781.1"/>
    </source>
</evidence>
<organism evidence="6 7">
    <name type="scientific">Amycolatopsis rifamycinica</name>
    <dbReference type="NCBI Taxonomy" id="287986"/>
    <lineage>
        <taxon>Bacteria</taxon>
        <taxon>Bacillati</taxon>
        <taxon>Actinomycetota</taxon>
        <taxon>Actinomycetes</taxon>
        <taxon>Pseudonocardiales</taxon>
        <taxon>Pseudonocardiaceae</taxon>
        <taxon>Amycolatopsis</taxon>
    </lineage>
</organism>
<dbReference type="InterPro" id="IPR009057">
    <property type="entry name" value="Homeodomain-like_sf"/>
</dbReference>
<dbReference type="InterPro" id="IPR050109">
    <property type="entry name" value="HTH-type_TetR-like_transc_reg"/>
</dbReference>
<dbReference type="Gene3D" id="1.10.357.10">
    <property type="entry name" value="Tetracycline Repressor, domain 2"/>
    <property type="match status" value="1"/>
</dbReference>
<dbReference type="PROSITE" id="PS50977">
    <property type="entry name" value="HTH_TETR_2"/>
    <property type="match status" value="1"/>
</dbReference>
<comment type="caution">
    <text evidence="6">The sequence shown here is derived from an EMBL/GenBank/DDBJ whole genome shotgun (WGS) entry which is preliminary data.</text>
</comment>
<dbReference type="Proteomes" id="UP000027345">
    <property type="component" value="Unassembled WGS sequence"/>
</dbReference>
<gene>
    <name evidence="6" type="ORF">DV20_22020</name>
</gene>
<keyword evidence="7" id="KW-1185">Reference proteome</keyword>
<dbReference type="InterPro" id="IPR023772">
    <property type="entry name" value="DNA-bd_HTH_TetR-type_CS"/>
</dbReference>
<reference evidence="6 7" key="1">
    <citation type="submission" date="2014-05" db="EMBL/GenBank/DDBJ databases">
        <title>Draft genome sequence of Amycolatopsis rifamycinica DSM 46095.</title>
        <authorList>
            <person name="Lal R."/>
            <person name="Saxena A."/>
            <person name="Kumari R."/>
            <person name="Mukherjee U."/>
            <person name="Singh P."/>
            <person name="Sangwan N."/>
            <person name="Mahato N.K."/>
        </authorList>
    </citation>
    <scope>NUCLEOTIDE SEQUENCE [LARGE SCALE GENOMIC DNA]</scope>
    <source>
        <strain evidence="6 7">DSM 46095</strain>
    </source>
</reference>
<proteinExistence type="predicted"/>
<keyword evidence="1" id="KW-0805">Transcription regulation</keyword>
<dbReference type="RefSeq" id="WP_235190911.1">
    <property type="nucleotide sequence ID" value="NZ_JMQI01000047.1"/>
</dbReference>
<dbReference type="EMBL" id="JMQI01000047">
    <property type="protein sequence ID" value="KDN19781.1"/>
    <property type="molecule type" value="Genomic_DNA"/>
</dbReference>
<accession>A0A066TX81</accession>
<dbReference type="SUPFAM" id="SSF46689">
    <property type="entry name" value="Homeodomain-like"/>
    <property type="match status" value="1"/>
</dbReference>